<gene>
    <name evidence="1" type="ORF">TrVE_jg3321</name>
</gene>
<comment type="caution">
    <text evidence="1">The sequence shown here is derived from an EMBL/GenBank/DDBJ whole genome shotgun (WGS) entry which is preliminary data.</text>
</comment>
<protein>
    <submittedName>
        <fullName evidence="1">Uncharacterized protein</fullName>
    </submittedName>
</protein>
<reference evidence="2" key="1">
    <citation type="journal article" date="2023" name="Commun. Biol.">
        <title>Genome analysis of Parmales, the sister group of diatoms, reveals the evolutionary specialization of diatoms from phago-mixotrophs to photoautotrophs.</title>
        <authorList>
            <person name="Ban H."/>
            <person name="Sato S."/>
            <person name="Yoshikawa S."/>
            <person name="Yamada K."/>
            <person name="Nakamura Y."/>
            <person name="Ichinomiya M."/>
            <person name="Sato N."/>
            <person name="Blanc-Mathieu R."/>
            <person name="Endo H."/>
            <person name="Kuwata A."/>
            <person name="Ogata H."/>
        </authorList>
    </citation>
    <scope>NUCLEOTIDE SEQUENCE [LARGE SCALE GENOMIC DNA]</scope>
    <source>
        <strain evidence="2">NIES 3699</strain>
    </source>
</reference>
<evidence type="ECO:0000313" key="2">
    <source>
        <dbReference type="Proteomes" id="UP001165160"/>
    </source>
</evidence>
<dbReference type="AlphaFoldDB" id="A0A9W7FF16"/>
<name>A0A9W7FF16_9STRA</name>
<dbReference type="Proteomes" id="UP001165160">
    <property type="component" value="Unassembled WGS sequence"/>
</dbReference>
<accession>A0A9W7FF16</accession>
<evidence type="ECO:0000313" key="1">
    <source>
        <dbReference type="EMBL" id="GMI11064.1"/>
    </source>
</evidence>
<organism evidence="1 2">
    <name type="scientific">Triparma verrucosa</name>
    <dbReference type="NCBI Taxonomy" id="1606542"/>
    <lineage>
        <taxon>Eukaryota</taxon>
        <taxon>Sar</taxon>
        <taxon>Stramenopiles</taxon>
        <taxon>Ochrophyta</taxon>
        <taxon>Bolidophyceae</taxon>
        <taxon>Parmales</taxon>
        <taxon>Triparmaceae</taxon>
        <taxon>Triparma</taxon>
    </lineage>
</organism>
<sequence length="279" mass="30247">MSNCRSGIPSLVSTRTPAASLLRRSLSSAPGVASPPNLTIPMIHQITSATSLLLSHGVPGNNLKNIAQLPGVPAQSLVAKWQKMMETHLTAQVHILSGLGYPNSEQGISMYNQQLAQVMASSAPEDAEMLRVGSRDMWRLTLSSAFNLDLDPNNDGVILGRGEMNIVQARELMHAVSQSMSSSSFLDEIRQQVGNLSDMIEKHTAIQTLLLSSVYLSPSNNLCKQFDDNDELGYVKMQCLLAEHQSDPLIAQYVGKSMVEVLKAGGMDEGAIRQDAQKM</sequence>
<proteinExistence type="predicted"/>
<dbReference type="EMBL" id="BRXX01000424">
    <property type="protein sequence ID" value="GMI11064.1"/>
    <property type="molecule type" value="Genomic_DNA"/>
</dbReference>
<keyword evidence="2" id="KW-1185">Reference proteome</keyword>